<dbReference type="InterPro" id="IPR009061">
    <property type="entry name" value="DNA-bd_dom_put_sf"/>
</dbReference>
<dbReference type="AlphaFoldDB" id="A0A2A3Z3A4"/>
<reference evidence="4 5" key="1">
    <citation type="journal article" date="2017" name="Elife">
        <title>Extensive horizontal gene transfer in cheese-associated bacteria.</title>
        <authorList>
            <person name="Bonham K.S."/>
            <person name="Wolfe B.E."/>
            <person name="Dutton R.J."/>
        </authorList>
    </citation>
    <scope>NUCLEOTIDE SEQUENCE [LARGE SCALE GENOMIC DNA]</scope>
    <source>
        <strain evidence="4 5">947_7</strain>
    </source>
</reference>
<sequence>MGWSTRQVAQLAGTTLRTVRHYHEIGLLEEPPRRANNYKEYEVHHLVRLLRIRRLSALGLSLGQIAALPVDILDPVAELDVIDADLAQTIEDLQRMRAEITAVREHGASTDLPAGFERVSSGLTDADRALITVYASVFADEAMNDLSEILPTQMSELDQQFADLAEDADVATRARLAVEMAPGLRAHYAEHPWLADPEPNSTARTKATLREAVDRAMTELYNMAQIEVVYRAHLLATDQTDDRLERIEESDGR</sequence>
<evidence type="ECO:0000313" key="4">
    <source>
        <dbReference type="EMBL" id="PCC45855.1"/>
    </source>
</evidence>
<evidence type="ECO:0000256" key="2">
    <source>
        <dbReference type="SAM" id="Coils"/>
    </source>
</evidence>
<dbReference type="Pfam" id="PF13411">
    <property type="entry name" value="MerR_1"/>
    <property type="match status" value="1"/>
</dbReference>
<evidence type="ECO:0000256" key="1">
    <source>
        <dbReference type="ARBA" id="ARBA00023125"/>
    </source>
</evidence>
<feature type="coiled-coil region" evidence="2">
    <location>
        <begin position="79"/>
        <end position="106"/>
    </location>
</feature>
<gene>
    <name evidence="4" type="ORF">CIK64_14115</name>
</gene>
<dbReference type="Proteomes" id="UP000217564">
    <property type="component" value="Unassembled WGS sequence"/>
</dbReference>
<keyword evidence="1" id="KW-0238">DNA-binding</keyword>
<dbReference type="PANTHER" id="PTHR30204">
    <property type="entry name" value="REDOX-CYCLING DRUG-SENSING TRANSCRIPTIONAL ACTIVATOR SOXR"/>
    <property type="match status" value="1"/>
</dbReference>
<accession>A0A2A3Z3A4</accession>
<dbReference type="EMBL" id="NRGP01000019">
    <property type="protein sequence ID" value="PCC45855.1"/>
    <property type="molecule type" value="Genomic_DNA"/>
</dbReference>
<name>A0A2A3Z3A4_BREAU</name>
<dbReference type="SUPFAM" id="SSF46955">
    <property type="entry name" value="Putative DNA-binding domain"/>
    <property type="match status" value="1"/>
</dbReference>
<feature type="domain" description="HTH merR-type" evidence="3">
    <location>
        <begin position="1"/>
        <end position="71"/>
    </location>
</feature>
<dbReference type="InterPro" id="IPR047057">
    <property type="entry name" value="MerR_fam"/>
</dbReference>
<dbReference type="CDD" id="cd00592">
    <property type="entry name" value="HTH_MerR-like"/>
    <property type="match status" value="1"/>
</dbReference>
<organism evidence="4 5">
    <name type="scientific">Brevibacterium aurantiacum</name>
    <dbReference type="NCBI Taxonomy" id="273384"/>
    <lineage>
        <taxon>Bacteria</taxon>
        <taxon>Bacillati</taxon>
        <taxon>Actinomycetota</taxon>
        <taxon>Actinomycetes</taxon>
        <taxon>Micrococcales</taxon>
        <taxon>Brevibacteriaceae</taxon>
        <taxon>Brevibacterium</taxon>
    </lineage>
</organism>
<dbReference type="PROSITE" id="PS50937">
    <property type="entry name" value="HTH_MERR_2"/>
    <property type="match status" value="1"/>
</dbReference>
<dbReference type="Gene3D" id="1.10.1660.10">
    <property type="match status" value="1"/>
</dbReference>
<dbReference type="GO" id="GO:0003700">
    <property type="term" value="F:DNA-binding transcription factor activity"/>
    <property type="evidence" value="ECO:0007669"/>
    <property type="project" value="InterPro"/>
</dbReference>
<evidence type="ECO:0000313" key="5">
    <source>
        <dbReference type="Proteomes" id="UP000217564"/>
    </source>
</evidence>
<dbReference type="PANTHER" id="PTHR30204:SF93">
    <property type="entry name" value="HTH MERR-TYPE DOMAIN-CONTAINING PROTEIN"/>
    <property type="match status" value="1"/>
</dbReference>
<dbReference type="GO" id="GO:0003677">
    <property type="term" value="F:DNA binding"/>
    <property type="evidence" value="ECO:0007669"/>
    <property type="project" value="UniProtKB-KW"/>
</dbReference>
<protein>
    <recommendedName>
        <fullName evidence="3">HTH merR-type domain-containing protein</fullName>
    </recommendedName>
</protein>
<proteinExistence type="predicted"/>
<evidence type="ECO:0000259" key="3">
    <source>
        <dbReference type="PROSITE" id="PS50937"/>
    </source>
</evidence>
<comment type="caution">
    <text evidence="4">The sequence shown here is derived from an EMBL/GenBank/DDBJ whole genome shotgun (WGS) entry which is preliminary data.</text>
</comment>
<dbReference type="InterPro" id="IPR000551">
    <property type="entry name" value="MerR-type_HTH_dom"/>
</dbReference>
<dbReference type="RefSeq" id="WP_096162619.1">
    <property type="nucleotide sequence ID" value="NZ_JABUXY010000017.1"/>
</dbReference>
<keyword evidence="2" id="KW-0175">Coiled coil</keyword>
<dbReference type="SMART" id="SM00422">
    <property type="entry name" value="HTH_MERR"/>
    <property type="match status" value="1"/>
</dbReference>